<dbReference type="Proteomes" id="UP001054846">
    <property type="component" value="Chromosome"/>
</dbReference>
<name>A0ABY3PMX1_9CYAN</name>
<dbReference type="NCBIfam" id="TIGR04260">
    <property type="entry name" value="Cyano_gly_rpt"/>
    <property type="match status" value="1"/>
</dbReference>
<proteinExistence type="predicted"/>
<accession>A0ABY3PMX1</accession>
<dbReference type="InterPro" id="IPR026356">
    <property type="entry name" value="GrrA/OscA1_RiPP"/>
</dbReference>
<reference evidence="1 2" key="1">
    <citation type="journal article" date="2021" name="Genome Biol. Evol.">
        <title>Complete Genome Sequencing of a Novel Gloeobacter Species from a Waterfall Cave in Mexico.</title>
        <authorList>
            <person name="Saw J.H."/>
            <person name="Cardona T."/>
            <person name="Montejano G."/>
        </authorList>
    </citation>
    <scope>NUCLEOTIDE SEQUENCE [LARGE SCALE GENOMIC DNA]</scope>
    <source>
        <strain evidence="1">MG652769</strain>
    </source>
</reference>
<evidence type="ECO:0000313" key="2">
    <source>
        <dbReference type="Proteomes" id="UP001054846"/>
    </source>
</evidence>
<protein>
    <submittedName>
        <fullName evidence="1">RSAM-associated Gly-rich repeat protein</fullName>
    </submittedName>
</protein>
<evidence type="ECO:0000313" key="1">
    <source>
        <dbReference type="EMBL" id="UFP94747.1"/>
    </source>
</evidence>
<gene>
    <name evidence="1" type="primary">grrA</name>
    <name evidence="1" type="ORF">ISF26_00370</name>
</gene>
<sequence length="133" mass="13896">MKVSNGISLVGFFLALSGLKAPEVQAIVYPQETVPRTVEGRLARIAGALAECSHGLDGQQLPVLDLLAFGFANRAGGGGFGNVGSRYGGGVGFANRAGPGAFVNARPSWRNGWADGGSFYNRYYPNGAPGWYN</sequence>
<keyword evidence="2" id="KW-1185">Reference proteome</keyword>
<organism evidence="1 2">
    <name type="scientific">Gloeobacter morelensis MG652769</name>
    <dbReference type="NCBI Taxonomy" id="2781736"/>
    <lineage>
        <taxon>Bacteria</taxon>
        <taxon>Bacillati</taxon>
        <taxon>Cyanobacteriota</taxon>
        <taxon>Cyanophyceae</taxon>
        <taxon>Gloeobacterales</taxon>
        <taxon>Gloeobacteraceae</taxon>
        <taxon>Gloeobacter</taxon>
        <taxon>Gloeobacter morelensis</taxon>
    </lineage>
</organism>
<dbReference type="RefSeq" id="WP_230841804.1">
    <property type="nucleotide sequence ID" value="NZ_CP063845.1"/>
</dbReference>
<dbReference type="EMBL" id="CP063845">
    <property type="protein sequence ID" value="UFP94747.1"/>
    <property type="molecule type" value="Genomic_DNA"/>
</dbReference>